<feature type="compositionally biased region" description="Basic and acidic residues" evidence="1">
    <location>
        <begin position="21"/>
        <end position="31"/>
    </location>
</feature>
<feature type="compositionally biased region" description="Low complexity" evidence="1">
    <location>
        <begin position="352"/>
        <end position="367"/>
    </location>
</feature>
<gene>
    <name evidence="2" type="ORF">VOLCADRAFT_93645</name>
</gene>
<feature type="compositionally biased region" description="Gly residues" evidence="1">
    <location>
        <begin position="585"/>
        <end position="599"/>
    </location>
</feature>
<dbReference type="GeneID" id="9627817"/>
<sequence length="630" mass="67072">MPPDSTGRLTISYMCVLRLDSPRTSDARGDSDCTPAEPPEPRLSDNFSSFCLPAIHGALVQAYLDAQPYPSPSPADDKPVKGKNSPSQPDDGSQSRHLAAFTHSQRLEAVLKAIERTYENPPQDDTATKSNPITPPAPGAIKAGDGWCSTLPDGPYAVAIMLGSSQPTKTASQPKSDDDDGDDKDPTAATCPPPTPPFPPLWLGALSRSLTYLDFSCIPKVSTKLRPRLDPASWDLYVLSALRRLQVISFRHSLVASPLPAALATSLPSLRVIDLHGVEFLLRQDEVAEMLRALLRDGDGSGCDGKRDDSAGGDDGGVRRLVVAAKEAEHQSAEVLSFKCLPPPPPPPTAPVAPGSSSPPSSATESPSEYFKVAAGIRAVRAARERVFLTHLREAWWNVSVLSTEKESTSVTSQPVDFSMVRLLYDLGLLPPLEEPPPPAPTPQQPAQPSAAAAATGKSTTSACTSAGPVAGGAASGGAEGGESGVPGDVEKREPGEHEVKEGGTLDSGAALLIKTRQPSWPRGADVTMDFVQLKLAWPYECNRWDQPTWSHQQPLHSKYRKDVWFYLTSRQWRRVLEEGDDLNGSGGGGAGGGGGGNGEDPFGVEVVDFQALEDREMLLSRTLFCACVI</sequence>
<feature type="region of interest" description="Disordered" evidence="1">
    <location>
        <begin position="165"/>
        <end position="196"/>
    </location>
</feature>
<feature type="compositionally biased region" description="Gly residues" evidence="1">
    <location>
        <begin position="470"/>
        <end position="485"/>
    </location>
</feature>
<feature type="region of interest" description="Disordered" evidence="1">
    <location>
        <begin position="66"/>
        <end position="96"/>
    </location>
</feature>
<name>D8U2N2_VOLCA</name>
<feature type="compositionally biased region" description="Polar residues" evidence="1">
    <location>
        <begin position="165"/>
        <end position="174"/>
    </location>
</feature>
<dbReference type="RefSeq" id="XP_002953005.1">
    <property type="nucleotide sequence ID" value="XM_002952959.1"/>
</dbReference>
<feature type="region of interest" description="Disordered" evidence="1">
    <location>
        <begin position="430"/>
        <end position="507"/>
    </location>
</feature>
<proteinExistence type="predicted"/>
<feature type="compositionally biased region" description="Pro residues" evidence="1">
    <location>
        <begin position="433"/>
        <end position="446"/>
    </location>
</feature>
<evidence type="ECO:0000313" key="2">
    <source>
        <dbReference type="EMBL" id="EFJ45927.1"/>
    </source>
</evidence>
<protein>
    <submittedName>
        <fullName evidence="2">Uncharacterized protein</fullName>
    </submittedName>
</protein>
<feature type="compositionally biased region" description="Pro residues" evidence="1">
    <location>
        <begin position="341"/>
        <end position="351"/>
    </location>
</feature>
<feature type="compositionally biased region" description="Basic and acidic residues" evidence="1">
    <location>
        <begin position="489"/>
        <end position="504"/>
    </location>
</feature>
<dbReference type="KEGG" id="vcn:VOLCADRAFT_93645"/>
<keyword evidence="3" id="KW-1185">Reference proteome</keyword>
<feature type="compositionally biased region" description="Low complexity" evidence="1">
    <location>
        <begin position="447"/>
        <end position="469"/>
    </location>
</feature>
<evidence type="ECO:0000256" key="1">
    <source>
        <dbReference type="SAM" id="MobiDB-lite"/>
    </source>
</evidence>
<feature type="region of interest" description="Disordered" evidence="1">
    <location>
        <begin position="119"/>
        <end position="138"/>
    </location>
</feature>
<feature type="region of interest" description="Disordered" evidence="1">
    <location>
        <begin position="337"/>
        <end position="367"/>
    </location>
</feature>
<feature type="region of interest" description="Disordered" evidence="1">
    <location>
        <begin position="21"/>
        <end position="46"/>
    </location>
</feature>
<dbReference type="AlphaFoldDB" id="D8U2N2"/>
<dbReference type="EMBL" id="GL378354">
    <property type="protein sequence ID" value="EFJ45927.1"/>
    <property type="molecule type" value="Genomic_DNA"/>
</dbReference>
<dbReference type="InParanoid" id="D8U2N2"/>
<accession>D8U2N2</accession>
<feature type="compositionally biased region" description="Polar residues" evidence="1">
    <location>
        <begin position="123"/>
        <end position="132"/>
    </location>
</feature>
<organism evidence="3">
    <name type="scientific">Volvox carteri f. nagariensis</name>
    <dbReference type="NCBI Taxonomy" id="3068"/>
    <lineage>
        <taxon>Eukaryota</taxon>
        <taxon>Viridiplantae</taxon>
        <taxon>Chlorophyta</taxon>
        <taxon>core chlorophytes</taxon>
        <taxon>Chlorophyceae</taxon>
        <taxon>CS clade</taxon>
        <taxon>Chlamydomonadales</taxon>
        <taxon>Volvocaceae</taxon>
        <taxon>Volvox</taxon>
    </lineage>
</organism>
<reference evidence="2 3" key="1">
    <citation type="journal article" date="2010" name="Science">
        <title>Genomic analysis of organismal complexity in the multicellular green alga Volvox carteri.</title>
        <authorList>
            <person name="Prochnik S.E."/>
            <person name="Umen J."/>
            <person name="Nedelcu A.M."/>
            <person name="Hallmann A."/>
            <person name="Miller S.M."/>
            <person name="Nishii I."/>
            <person name="Ferris P."/>
            <person name="Kuo A."/>
            <person name="Mitros T."/>
            <person name="Fritz-Laylin L.K."/>
            <person name="Hellsten U."/>
            <person name="Chapman J."/>
            <person name="Simakov O."/>
            <person name="Rensing S.A."/>
            <person name="Terry A."/>
            <person name="Pangilinan J."/>
            <person name="Kapitonov V."/>
            <person name="Jurka J."/>
            <person name="Salamov A."/>
            <person name="Shapiro H."/>
            <person name="Schmutz J."/>
            <person name="Grimwood J."/>
            <person name="Lindquist E."/>
            <person name="Lucas S."/>
            <person name="Grigoriev I.V."/>
            <person name="Schmitt R."/>
            <person name="Kirk D."/>
            <person name="Rokhsar D.S."/>
        </authorList>
    </citation>
    <scope>NUCLEOTIDE SEQUENCE [LARGE SCALE GENOMIC DNA]</scope>
    <source>
        <strain evidence="3">f. Nagariensis / Eve</strain>
    </source>
</reference>
<feature type="compositionally biased region" description="Polar residues" evidence="1">
    <location>
        <begin position="84"/>
        <end position="96"/>
    </location>
</feature>
<feature type="region of interest" description="Disordered" evidence="1">
    <location>
        <begin position="579"/>
        <end position="600"/>
    </location>
</feature>
<dbReference type="Proteomes" id="UP000001058">
    <property type="component" value="Unassembled WGS sequence"/>
</dbReference>
<evidence type="ECO:0000313" key="3">
    <source>
        <dbReference type="Proteomes" id="UP000001058"/>
    </source>
</evidence>
<dbReference type="OrthoDB" id="10627551at2759"/>